<sequence>MANYRFYPAADQRQDEIWGYTCEQWGEAQAEKYIRGLHSHIQELADRKRLWKSLPGTLIVPPDLDIDVFFSRYEHHYLFFRELSDGAIGVMSILHEAMDIPVRLGEDLGQIDRGKRPLKL</sequence>
<evidence type="ECO:0008006" key="3">
    <source>
        <dbReference type="Google" id="ProtNLM"/>
    </source>
</evidence>
<dbReference type="InterPro" id="IPR035093">
    <property type="entry name" value="RelE/ParE_toxin_dom_sf"/>
</dbReference>
<keyword evidence="1" id="KW-1277">Toxin-antitoxin system</keyword>
<dbReference type="AlphaFoldDB" id="A0A3B1B5Z2"/>
<protein>
    <recommendedName>
        <fullName evidence="3">Death on curing protein, Doc toxin</fullName>
    </recommendedName>
</protein>
<reference evidence="2" key="1">
    <citation type="submission" date="2018-06" db="EMBL/GenBank/DDBJ databases">
        <authorList>
            <person name="Zhirakovskaya E."/>
        </authorList>
    </citation>
    <scope>NUCLEOTIDE SEQUENCE</scope>
</reference>
<evidence type="ECO:0000313" key="2">
    <source>
        <dbReference type="EMBL" id="VAX07454.1"/>
    </source>
</evidence>
<name>A0A3B1B5Z2_9ZZZZ</name>
<gene>
    <name evidence="2" type="ORF">MNBD_GAMMA26-738</name>
</gene>
<dbReference type="Gene3D" id="3.30.2310.20">
    <property type="entry name" value="RelE-like"/>
    <property type="match status" value="1"/>
</dbReference>
<proteinExistence type="predicted"/>
<accession>A0A3B1B5Z2</accession>
<dbReference type="Pfam" id="PF05016">
    <property type="entry name" value="ParE_toxin"/>
    <property type="match status" value="1"/>
</dbReference>
<evidence type="ECO:0000256" key="1">
    <source>
        <dbReference type="ARBA" id="ARBA00022649"/>
    </source>
</evidence>
<organism evidence="2">
    <name type="scientific">hydrothermal vent metagenome</name>
    <dbReference type="NCBI Taxonomy" id="652676"/>
    <lineage>
        <taxon>unclassified sequences</taxon>
        <taxon>metagenomes</taxon>
        <taxon>ecological metagenomes</taxon>
    </lineage>
</organism>
<dbReference type="InterPro" id="IPR007712">
    <property type="entry name" value="RelE/ParE_toxin"/>
</dbReference>
<dbReference type="EMBL" id="UOFX01000024">
    <property type="protein sequence ID" value="VAX07454.1"/>
    <property type="molecule type" value="Genomic_DNA"/>
</dbReference>